<keyword evidence="10" id="KW-1185">Reference proteome</keyword>
<dbReference type="Pfam" id="PF02949">
    <property type="entry name" value="7tm_6"/>
    <property type="match status" value="1"/>
</dbReference>
<proteinExistence type="predicted"/>
<evidence type="ECO:0000313" key="10">
    <source>
        <dbReference type="Proteomes" id="UP000694924"/>
    </source>
</evidence>
<evidence type="ECO:0000256" key="3">
    <source>
        <dbReference type="ARBA" id="ARBA00022692"/>
    </source>
</evidence>
<name>A0ABM1IH10_POLDO</name>
<feature type="transmembrane region" description="Helical" evidence="9">
    <location>
        <begin position="21"/>
        <end position="40"/>
    </location>
</feature>
<keyword evidence="3 9" id="KW-0812">Transmembrane</keyword>
<evidence type="ECO:0000256" key="5">
    <source>
        <dbReference type="ARBA" id="ARBA00022989"/>
    </source>
</evidence>
<evidence type="ECO:0000256" key="8">
    <source>
        <dbReference type="ARBA" id="ARBA00023224"/>
    </source>
</evidence>
<dbReference type="GeneID" id="107068019"/>
<evidence type="ECO:0000256" key="9">
    <source>
        <dbReference type="SAM" id="Phobius"/>
    </source>
</evidence>
<dbReference type="InterPro" id="IPR004117">
    <property type="entry name" value="7tm6_olfct_rcpt"/>
</dbReference>
<keyword evidence="2" id="KW-0716">Sensory transduction</keyword>
<dbReference type="Proteomes" id="UP000694924">
    <property type="component" value="Unplaced"/>
</dbReference>
<sequence length="156" mass="18700">METNNCCRFCAEVEKVLREVCLLEVVASTLIICLLEYYCITEWENNDRIATITYVILLIAFTFNIFIFCYIGELLVDQVYLFIIFQLYKLFYKMKSFEILTTVQKSWCCIVQHRMVSFTKKPWPKFDPINSNLELSIKDNSWKILRTITFHIWQCK</sequence>
<accession>A0ABM1IH10</accession>
<reference evidence="11" key="1">
    <citation type="submission" date="2025-08" db="UniProtKB">
        <authorList>
            <consortium name="RefSeq"/>
        </authorList>
    </citation>
    <scope>IDENTIFICATION</scope>
    <source>
        <tissue evidence="11">Whole body</tissue>
    </source>
</reference>
<keyword evidence="8" id="KW-0807">Transducer</keyword>
<gene>
    <name evidence="11" type="primary">LOC107068019</name>
</gene>
<evidence type="ECO:0000256" key="2">
    <source>
        <dbReference type="ARBA" id="ARBA00022606"/>
    </source>
</evidence>
<organism evidence="10 11">
    <name type="scientific">Polistes dominula</name>
    <name type="common">European paper wasp</name>
    <name type="synonym">Vespa dominula</name>
    <dbReference type="NCBI Taxonomy" id="743375"/>
    <lineage>
        <taxon>Eukaryota</taxon>
        <taxon>Metazoa</taxon>
        <taxon>Ecdysozoa</taxon>
        <taxon>Arthropoda</taxon>
        <taxon>Hexapoda</taxon>
        <taxon>Insecta</taxon>
        <taxon>Pterygota</taxon>
        <taxon>Neoptera</taxon>
        <taxon>Endopterygota</taxon>
        <taxon>Hymenoptera</taxon>
        <taxon>Apocrita</taxon>
        <taxon>Aculeata</taxon>
        <taxon>Vespoidea</taxon>
        <taxon>Vespidae</taxon>
        <taxon>Polistinae</taxon>
        <taxon>Polistini</taxon>
        <taxon>Polistes</taxon>
    </lineage>
</organism>
<evidence type="ECO:0000256" key="4">
    <source>
        <dbReference type="ARBA" id="ARBA00022725"/>
    </source>
</evidence>
<protein>
    <submittedName>
        <fullName evidence="11">Uncharacterized protein LOC107068019</fullName>
    </submittedName>
</protein>
<evidence type="ECO:0000256" key="6">
    <source>
        <dbReference type="ARBA" id="ARBA00023136"/>
    </source>
</evidence>
<keyword evidence="7" id="KW-0675">Receptor</keyword>
<evidence type="ECO:0000256" key="1">
    <source>
        <dbReference type="ARBA" id="ARBA00004141"/>
    </source>
</evidence>
<dbReference type="RefSeq" id="XP_015179497.1">
    <property type="nucleotide sequence ID" value="XM_015324011.1"/>
</dbReference>
<keyword evidence="6 9" id="KW-0472">Membrane</keyword>
<keyword evidence="5 9" id="KW-1133">Transmembrane helix</keyword>
<comment type="subcellular location">
    <subcellularLocation>
        <location evidence="1">Membrane</location>
        <topology evidence="1">Multi-pass membrane protein</topology>
    </subcellularLocation>
</comment>
<evidence type="ECO:0000256" key="7">
    <source>
        <dbReference type="ARBA" id="ARBA00023170"/>
    </source>
</evidence>
<keyword evidence="4" id="KW-0552">Olfaction</keyword>
<feature type="transmembrane region" description="Helical" evidence="9">
    <location>
        <begin position="52"/>
        <end position="85"/>
    </location>
</feature>
<evidence type="ECO:0000313" key="11">
    <source>
        <dbReference type="RefSeq" id="XP_015179497.1"/>
    </source>
</evidence>